<proteinExistence type="predicted"/>
<dbReference type="InterPro" id="IPR036291">
    <property type="entry name" value="NAD(P)-bd_dom_sf"/>
</dbReference>
<dbReference type="Gene3D" id="3.40.50.720">
    <property type="entry name" value="NAD(P)-binding Rossmann-like Domain"/>
    <property type="match status" value="1"/>
</dbReference>
<dbReference type="InterPro" id="IPR050177">
    <property type="entry name" value="Lipid_A_modif_metabolic_enz"/>
</dbReference>
<dbReference type="PANTHER" id="PTHR43245:SF24">
    <property type="entry name" value="DEHYDROGENASE"/>
    <property type="match status" value="1"/>
</dbReference>
<reference evidence="2 3" key="1">
    <citation type="submission" date="2017-06" db="EMBL/GenBank/DDBJ databases">
        <title>Complete genome sequence of Nitrospirillum amazonense strain CBAmC, an endophytic nitrogen-fixing and plant growth-promoting bacterium, isolated from sugarcane.</title>
        <authorList>
            <person name="Schwab S."/>
            <person name="dos Santos Teixeira K.R."/>
            <person name="Simoes Araujo J.L."/>
            <person name="Soares Vidal M."/>
            <person name="Borges de Freitas H.R."/>
            <person name="Rivello Crivelaro A.L."/>
            <person name="Bueno de Camargo Nunes A."/>
            <person name="dos Santos C.M."/>
            <person name="Palmeira da Silva Rosa D."/>
            <person name="da Silva Padilha D."/>
            <person name="da Silva E."/>
            <person name="Araujo Terra L."/>
            <person name="Soares Mendes V."/>
            <person name="Farinelli L."/>
            <person name="Magalhaes Cruz L."/>
            <person name="Baldani J.I."/>
        </authorList>
    </citation>
    <scope>NUCLEOTIDE SEQUENCE [LARGE SCALE GENOMIC DNA]</scope>
    <source>
        <strain evidence="2 3">CBAmC</strain>
    </source>
</reference>
<keyword evidence="3" id="KW-1185">Reference proteome</keyword>
<evidence type="ECO:0000259" key="1">
    <source>
        <dbReference type="Pfam" id="PF01370"/>
    </source>
</evidence>
<gene>
    <name evidence="2" type="ORF">Y958_29215</name>
</gene>
<dbReference type="KEGG" id="nao:Y958_29215"/>
<protein>
    <submittedName>
        <fullName evidence="2">NAD(P)H steroid dehydrogenase</fullName>
    </submittedName>
</protein>
<organism evidence="2 3">
    <name type="scientific">Nitrospirillum viridazoti CBAmc</name>
    <dbReference type="NCBI Taxonomy" id="1441467"/>
    <lineage>
        <taxon>Bacteria</taxon>
        <taxon>Pseudomonadati</taxon>
        <taxon>Pseudomonadota</taxon>
        <taxon>Alphaproteobacteria</taxon>
        <taxon>Rhodospirillales</taxon>
        <taxon>Azospirillaceae</taxon>
        <taxon>Nitrospirillum</taxon>
        <taxon>Nitrospirillum viridazoti</taxon>
    </lineage>
</organism>
<dbReference type="Proteomes" id="UP000197153">
    <property type="component" value="Chromosome 4"/>
</dbReference>
<evidence type="ECO:0000313" key="2">
    <source>
        <dbReference type="EMBL" id="ASG25055.1"/>
    </source>
</evidence>
<dbReference type="CDD" id="cd08946">
    <property type="entry name" value="SDR_e"/>
    <property type="match status" value="1"/>
</dbReference>
<dbReference type="SUPFAM" id="SSF51735">
    <property type="entry name" value="NAD(P)-binding Rossmann-fold domains"/>
    <property type="match status" value="1"/>
</dbReference>
<dbReference type="PANTHER" id="PTHR43245">
    <property type="entry name" value="BIFUNCTIONAL POLYMYXIN RESISTANCE PROTEIN ARNA"/>
    <property type="match status" value="1"/>
</dbReference>
<dbReference type="Pfam" id="PF01370">
    <property type="entry name" value="Epimerase"/>
    <property type="match status" value="1"/>
</dbReference>
<accession>A0A248K256</accession>
<dbReference type="EMBL" id="CP022113">
    <property type="protein sequence ID" value="ASG25055.1"/>
    <property type="molecule type" value="Genomic_DNA"/>
</dbReference>
<sequence length="331" mass="35854">MNADQKMAKAGRVLITGTSGFLGGALGRHLRGLGWEVTGLSRSAARSGSVDHQILHDLSRPLPPDLPRHDVVIHAAALASPWAPPAAYQANILDATAHLLRYVQDKETSQFIFISTTAVFYILGDQFDLTEDSPFPTLPANLYAAAKREAERLVLTQRSDALILRPRAIYGPGDTVLFPRILRAAAKGMLPRIVRPDGGTAVADMVYIGNLVHAIERSITLRISGTINITDASPQETDRLLGSVLSRLGYPPPRLRIPVAAAMRAARVAEQISARLLGWREPPITRFGVSAVAHSKTFDVTRMLSLLGPPPFTPEQGFDAFIDWQKAGAVP</sequence>
<evidence type="ECO:0000313" key="3">
    <source>
        <dbReference type="Proteomes" id="UP000197153"/>
    </source>
</evidence>
<name>A0A248K256_9PROT</name>
<dbReference type="RefSeq" id="WP_088875445.1">
    <property type="nucleotide sequence ID" value="NZ_CP022113.1"/>
</dbReference>
<dbReference type="InterPro" id="IPR001509">
    <property type="entry name" value="Epimerase_deHydtase"/>
</dbReference>
<feature type="domain" description="NAD-dependent epimerase/dehydratase" evidence="1">
    <location>
        <begin position="13"/>
        <end position="221"/>
    </location>
</feature>
<dbReference type="AlphaFoldDB" id="A0A248K256"/>